<accession>A0ABN8FNZ1</accession>
<dbReference type="Proteomes" id="UP000838749">
    <property type="component" value="Unassembled WGS sequence"/>
</dbReference>
<name>A0ABN8FNZ1_9BACL</name>
<comment type="caution">
    <text evidence="1">The sequence shown here is derived from an EMBL/GenBank/DDBJ whole genome shotgun (WGS) entry which is preliminary data.</text>
</comment>
<sequence>MEKVLALNMNIDLTTECFTFFRLAIALSSDKNIPWYIEHFNNYSLANYRWGNKYTMYYDNYEYFTHFDSVLDVKKVYLVNNIVTDIIEAINNNGYFMVNCDSYYIQGDQNYQKEHVLHEMLIFGYNEEQQEFDFVSVNINNVIWGKHKLSFENLKAAYESCMQIVKNTYTDYGWIQMRNFDLPTSIFYLKEYNRQPRLELFYEQISACLQGGESLRKEIDNGNPSYFPTRHGITVYKGIYEDFFGNLEAQDTFPHDYEYAVYKLKFLTEVKESQFKKISYLDQSRLLPINENLLMKADILCNTLKEGFLLMLKYTITSDKNILAKAKTKYMEAELLDIQVLSKLKDSLQKTLCCELHS</sequence>
<protein>
    <recommendedName>
        <fullName evidence="3">Butirosin biosynthesis protein H N-terminal domain-containing protein</fullName>
    </recommendedName>
</protein>
<gene>
    <name evidence="1" type="ORF">PAECIP111894_03743</name>
</gene>
<proteinExistence type="predicted"/>
<reference evidence="1" key="1">
    <citation type="submission" date="2021-12" db="EMBL/GenBank/DDBJ databases">
        <authorList>
            <person name="Criscuolo A."/>
        </authorList>
    </citation>
    <scope>NUCLEOTIDE SEQUENCE</scope>
    <source>
        <strain evidence="1">CIP111894</strain>
    </source>
</reference>
<dbReference type="EMBL" id="CAKMAB010000022">
    <property type="protein sequence ID" value="CAH1057585.1"/>
    <property type="molecule type" value="Genomic_DNA"/>
</dbReference>
<organism evidence="1 2">
    <name type="scientific">Paenibacillus pseudetheri</name>
    <dbReference type="NCBI Taxonomy" id="2897682"/>
    <lineage>
        <taxon>Bacteria</taxon>
        <taxon>Bacillati</taxon>
        <taxon>Bacillota</taxon>
        <taxon>Bacilli</taxon>
        <taxon>Bacillales</taxon>
        <taxon>Paenibacillaceae</taxon>
        <taxon>Paenibacillus</taxon>
    </lineage>
</organism>
<dbReference type="RefSeq" id="WP_234537281.1">
    <property type="nucleotide sequence ID" value="NZ_CAKMAB010000022.1"/>
</dbReference>
<evidence type="ECO:0008006" key="3">
    <source>
        <dbReference type="Google" id="ProtNLM"/>
    </source>
</evidence>
<evidence type="ECO:0000313" key="2">
    <source>
        <dbReference type="Proteomes" id="UP000838749"/>
    </source>
</evidence>
<keyword evidence="2" id="KW-1185">Reference proteome</keyword>
<evidence type="ECO:0000313" key="1">
    <source>
        <dbReference type="EMBL" id="CAH1057585.1"/>
    </source>
</evidence>